<gene>
    <name evidence="2" type="ORF">TPL01_04190</name>
</gene>
<name>A0A512L568_9PROT</name>
<proteinExistence type="predicted"/>
<feature type="chain" id="PRO_5021999909" description="LTXXQ motif family protein" evidence="1">
    <location>
        <begin position="24"/>
        <end position="164"/>
    </location>
</feature>
<dbReference type="EMBL" id="BKAD01000004">
    <property type="protein sequence ID" value="GEP29281.1"/>
    <property type="molecule type" value="Genomic_DNA"/>
</dbReference>
<dbReference type="AlphaFoldDB" id="A0A512L568"/>
<evidence type="ECO:0008006" key="4">
    <source>
        <dbReference type="Google" id="ProtNLM"/>
    </source>
</evidence>
<dbReference type="Pfam" id="PF07813">
    <property type="entry name" value="LTXXQ"/>
    <property type="match status" value="1"/>
</dbReference>
<accession>A0A512L568</accession>
<reference evidence="2 3" key="1">
    <citation type="submission" date="2019-07" db="EMBL/GenBank/DDBJ databases">
        <title>Whole genome shotgun sequence of Thiobacillus plumbophilus NBRC 107929.</title>
        <authorList>
            <person name="Hosoyama A."/>
            <person name="Uohara A."/>
            <person name="Ohji S."/>
            <person name="Ichikawa N."/>
        </authorList>
    </citation>
    <scope>NUCLEOTIDE SEQUENCE [LARGE SCALE GENOMIC DNA]</scope>
    <source>
        <strain evidence="2 3">NBRC 107929</strain>
    </source>
</reference>
<comment type="caution">
    <text evidence="2">The sequence shown here is derived from an EMBL/GenBank/DDBJ whole genome shotgun (WGS) entry which is preliminary data.</text>
</comment>
<dbReference type="GO" id="GO:0042597">
    <property type="term" value="C:periplasmic space"/>
    <property type="evidence" value="ECO:0007669"/>
    <property type="project" value="InterPro"/>
</dbReference>
<keyword evidence="1" id="KW-0732">Signal</keyword>
<evidence type="ECO:0000313" key="2">
    <source>
        <dbReference type="EMBL" id="GEP29281.1"/>
    </source>
</evidence>
<organism evidence="2 3">
    <name type="scientific">Sulfuriferula plumbiphila</name>
    <dbReference type="NCBI Taxonomy" id="171865"/>
    <lineage>
        <taxon>Bacteria</taxon>
        <taxon>Pseudomonadati</taxon>
        <taxon>Pseudomonadota</taxon>
        <taxon>Betaproteobacteria</taxon>
        <taxon>Nitrosomonadales</taxon>
        <taxon>Sulfuricellaceae</taxon>
        <taxon>Sulfuriferula</taxon>
    </lineage>
</organism>
<dbReference type="InterPro" id="IPR012899">
    <property type="entry name" value="LTXXQ"/>
</dbReference>
<dbReference type="Proteomes" id="UP000321337">
    <property type="component" value="Unassembled WGS sequence"/>
</dbReference>
<keyword evidence="3" id="KW-1185">Reference proteome</keyword>
<evidence type="ECO:0000313" key="3">
    <source>
        <dbReference type="Proteomes" id="UP000321337"/>
    </source>
</evidence>
<dbReference type="Gene3D" id="1.20.120.1490">
    <property type="match status" value="1"/>
</dbReference>
<feature type="signal peptide" evidence="1">
    <location>
        <begin position="1"/>
        <end position="23"/>
    </location>
</feature>
<dbReference type="OrthoDB" id="5298564at2"/>
<dbReference type="RefSeq" id="WP_147070290.1">
    <property type="nucleotide sequence ID" value="NZ_AP021884.1"/>
</dbReference>
<protein>
    <recommendedName>
        <fullName evidence="4">LTXXQ motif family protein</fullName>
    </recommendedName>
</protein>
<sequence>MKLRTKLALGLISSVFATGVATAANHDGKMHGQKHEMDCDGMGMMQGHMMDPVATAHKHLSELKARLKLTKEQEPAWQAFSGQVNAQAKNMASVRDKMKGNMQNMPMTAPDRMAMMAGMMEDRAQNMATMADAVKTFYATLTPEQKNAFDKMHMSHMQSMGHMK</sequence>
<evidence type="ECO:0000256" key="1">
    <source>
        <dbReference type="SAM" id="SignalP"/>
    </source>
</evidence>